<dbReference type="AlphaFoldDB" id="A0A0H2ZXT8"/>
<keyword evidence="3" id="KW-0456">Lyase</keyword>
<dbReference type="SUPFAM" id="SSF69118">
    <property type="entry name" value="AhpD-like"/>
    <property type="match status" value="1"/>
</dbReference>
<keyword evidence="1" id="KW-0472">Membrane</keyword>
<organism evidence="3 4">
    <name type="scientific">Mycobacterium avium (strain 104)</name>
    <dbReference type="NCBI Taxonomy" id="243243"/>
    <lineage>
        <taxon>Bacteria</taxon>
        <taxon>Bacillati</taxon>
        <taxon>Actinomycetota</taxon>
        <taxon>Actinomycetes</taxon>
        <taxon>Mycobacteriales</taxon>
        <taxon>Mycobacteriaceae</taxon>
        <taxon>Mycobacterium</taxon>
        <taxon>Mycobacterium avium complex (MAC)</taxon>
    </lineage>
</organism>
<dbReference type="GO" id="GO:0047575">
    <property type="term" value="F:4-carboxymuconolactone decarboxylase activity"/>
    <property type="evidence" value="ECO:0007669"/>
    <property type="project" value="UniProtKB-EC"/>
</dbReference>
<name>A0A0H2ZXT8_MYCA1</name>
<evidence type="ECO:0000256" key="1">
    <source>
        <dbReference type="SAM" id="Phobius"/>
    </source>
</evidence>
<evidence type="ECO:0000259" key="2">
    <source>
        <dbReference type="Pfam" id="PF02627"/>
    </source>
</evidence>
<dbReference type="Pfam" id="PF02627">
    <property type="entry name" value="CMD"/>
    <property type="match status" value="1"/>
</dbReference>
<feature type="transmembrane region" description="Helical" evidence="1">
    <location>
        <begin position="159"/>
        <end position="178"/>
    </location>
</feature>
<dbReference type="EC" id="4.1.1.44" evidence="3"/>
<keyword evidence="1" id="KW-1133">Transmembrane helix</keyword>
<feature type="domain" description="Carboxymuconolactone decarboxylase-like" evidence="2">
    <location>
        <begin position="52"/>
        <end position="131"/>
    </location>
</feature>
<gene>
    <name evidence="3" type="primary">pcaC</name>
    <name evidence="3" type="ordered locus">MAV_3958</name>
</gene>
<dbReference type="Proteomes" id="UP000001574">
    <property type="component" value="Chromosome"/>
</dbReference>
<dbReference type="PANTHER" id="PTHR34846">
    <property type="entry name" value="4-CARBOXYMUCONOLACTONE DECARBOXYLASE FAMILY PROTEIN (AFU_ORTHOLOGUE AFUA_6G11590)"/>
    <property type="match status" value="1"/>
</dbReference>
<reference evidence="3 4" key="1">
    <citation type="submission" date="2006-10" db="EMBL/GenBank/DDBJ databases">
        <authorList>
            <person name="Fleischmann R.D."/>
            <person name="Dodson R.J."/>
            <person name="Haft D.H."/>
            <person name="Merkel J.S."/>
            <person name="Nelson W.C."/>
            <person name="Fraser C.M."/>
        </authorList>
    </citation>
    <scope>NUCLEOTIDE SEQUENCE [LARGE SCALE GENOMIC DNA]</scope>
    <source>
        <strain evidence="3 4">104</strain>
    </source>
</reference>
<proteinExistence type="predicted"/>
<keyword evidence="1" id="KW-0812">Transmembrane</keyword>
<evidence type="ECO:0000313" key="4">
    <source>
        <dbReference type="Proteomes" id="UP000001574"/>
    </source>
</evidence>
<evidence type="ECO:0000313" key="3">
    <source>
        <dbReference type="EMBL" id="ABK66482.1"/>
    </source>
</evidence>
<protein>
    <submittedName>
        <fullName evidence="3">4-carboxymuconolactone decarboxylase domain protein</fullName>
        <ecNumber evidence="3">4.1.1.44</ecNumber>
    </submittedName>
</protein>
<dbReference type="Gene3D" id="1.20.1290.10">
    <property type="entry name" value="AhpD-like"/>
    <property type="match status" value="1"/>
</dbReference>
<dbReference type="InterPro" id="IPR029032">
    <property type="entry name" value="AhpD-like"/>
</dbReference>
<dbReference type="InterPro" id="IPR003779">
    <property type="entry name" value="CMD-like"/>
</dbReference>
<dbReference type="EMBL" id="CP000479">
    <property type="protein sequence ID" value="ABK66482.1"/>
    <property type="molecule type" value="Genomic_DNA"/>
</dbReference>
<dbReference type="PANTHER" id="PTHR34846:SF5">
    <property type="entry name" value="CARBOXYMUCONOLACTONE DECARBOXYLASE-LIKE DOMAIN-CONTAINING PROTEIN"/>
    <property type="match status" value="1"/>
</dbReference>
<accession>A0A0H2ZXT8</accession>
<sequence length="185" mass="20635">MAASDRHPQRLTPLPADEWDEDTRAALASLIPAERANPVGAGNVLSTLVRHPDLTAAYLPFNAYLLTRSTLSPRIREVALLRVVHRSKCGYLWSHHLPIARRAGLSESDIDDIRRGRCADPTDAAVVRAVDELTGESTLSRQTWDRLCELFTQRQCMDLIFTIGGYLLLALAVNTFGVQEEEETR</sequence>
<dbReference type="KEGG" id="mav:MAV_3958"/>
<dbReference type="HOGENOM" id="CLU_082760_2_1_11"/>
<dbReference type="RefSeq" id="WP_011725779.1">
    <property type="nucleotide sequence ID" value="NC_008595.1"/>
</dbReference>
<dbReference type="GO" id="GO:0051920">
    <property type="term" value="F:peroxiredoxin activity"/>
    <property type="evidence" value="ECO:0007669"/>
    <property type="project" value="InterPro"/>
</dbReference>